<evidence type="ECO:0000313" key="3">
    <source>
        <dbReference type="Proteomes" id="UP001519310"/>
    </source>
</evidence>
<evidence type="ECO:0000256" key="1">
    <source>
        <dbReference type="SAM" id="MobiDB-lite"/>
    </source>
</evidence>
<feature type="compositionally biased region" description="Basic and acidic residues" evidence="1">
    <location>
        <begin position="1"/>
        <end position="16"/>
    </location>
</feature>
<dbReference type="Proteomes" id="UP001519310">
    <property type="component" value="Unassembled WGS sequence"/>
</dbReference>
<accession>A0ABS4KY40</accession>
<dbReference type="RefSeq" id="WP_189965648.1">
    <property type="nucleotide sequence ID" value="NZ_BMVL01000002.1"/>
</dbReference>
<comment type="caution">
    <text evidence="2">The sequence shown here is derived from an EMBL/GenBank/DDBJ whole genome shotgun (WGS) entry which is preliminary data.</text>
</comment>
<sequence length="62" mass="6947">MEPREPREPRTRRGETFDNPESRATPWQDLRRVLDQMVDLLDADADAATAGGFRGNRGGHGP</sequence>
<proteinExistence type="predicted"/>
<keyword evidence="3" id="KW-1185">Reference proteome</keyword>
<gene>
    <name evidence="2" type="ORF">J2Z77_000697</name>
</gene>
<name>A0ABS4KY40_STRAV</name>
<dbReference type="EMBL" id="JAGGLQ010000001">
    <property type="protein sequence ID" value="MBP2034913.1"/>
    <property type="molecule type" value="Genomic_DNA"/>
</dbReference>
<evidence type="ECO:0000313" key="2">
    <source>
        <dbReference type="EMBL" id="MBP2034913.1"/>
    </source>
</evidence>
<feature type="region of interest" description="Disordered" evidence="1">
    <location>
        <begin position="1"/>
        <end position="29"/>
    </location>
</feature>
<reference evidence="2 3" key="1">
    <citation type="submission" date="2021-03" db="EMBL/GenBank/DDBJ databases">
        <title>Genomic Encyclopedia of Type Strains, Phase IV (KMG-IV): sequencing the most valuable type-strain genomes for metagenomic binning, comparative biology and taxonomic classification.</title>
        <authorList>
            <person name="Goeker M."/>
        </authorList>
    </citation>
    <scope>NUCLEOTIDE SEQUENCE [LARGE SCALE GENOMIC DNA]</scope>
    <source>
        <strain evidence="2 3">DSM 40526</strain>
    </source>
</reference>
<protein>
    <submittedName>
        <fullName evidence="2">Uncharacterized protein</fullName>
    </submittedName>
</protein>
<organism evidence="2 3">
    <name type="scientific">Streptomyces avidinii</name>
    <dbReference type="NCBI Taxonomy" id="1895"/>
    <lineage>
        <taxon>Bacteria</taxon>
        <taxon>Bacillati</taxon>
        <taxon>Actinomycetota</taxon>
        <taxon>Actinomycetes</taxon>
        <taxon>Kitasatosporales</taxon>
        <taxon>Streptomycetaceae</taxon>
        <taxon>Streptomyces</taxon>
    </lineage>
</organism>